<accession>A0ABR7Q561</accession>
<reference evidence="4 5" key="1">
    <citation type="submission" date="2020-07" db="EMBL/GenBank/DDBJ databases">
        <title>Description of Kordia aestuariivivens sp. nov., isolated from a tidal flat.</title>
        <authorList>
            <person name="Park S."/>
            <person name="Yoon J.-H."/>
        </authorList>
    </citation>
    <scope>NUCLEOTIDE SEQUENCE [LARGE SCALE GENOMIC DNA]</scope>
    <source>
        <strain evidence="4 5">YSTF-M3</strain>
    </source>
</reference>
<feature type="chain" id="PRO_5046186652" evidence="2">
    <location>
        <begin position="20"/>
        <end position="193"/>
    </location>
</feature>
<feature type="signal peptide" evidence="2">
    <location>
        <begin position="1"/>
        <end position="19"/>
    </location>
</feature>
<evidence type="ECO:0000256" key="1">
    <source>
        <dbReference type="ARBA" id="ARBA00022729"/>
    </source>
</evidence>
<dbReference type="EMBL" id="JACGWS010000002">
    <property type="protein sequence ID" value="MBC8753704.1"/>
    <property type="molecule type" value="Genomic_DNA"/>
</dbReference>
<evidence type="ECO:0000259" key="3">
    <source>
        <dbReference type="Pfam" id="PF18962"/>
    </source>
</evidence>
<name>A0ABR7Q561_9FLAO</name>
<comment type="caution">
    <text evidence="4">The sequence shown here is derived from an EMBL/GenBank/DDBJ whole genome shotgun (WGS) entry which is preliminary data.</text>
</comment>
<keyword evidence="5" id="KW-1185">Reference proteome</keyword>
<dbReference type="InterPro" id="IPR026444">
    <property type="entry name" value="Secre_tail"/>
</dbReference>
<protein>
    <submittedName>
        <fullName evidence="4">T9SS type A sorting domain-containing protein</fullName>
    </submittedName>
</protein>
<gene>
    <name evidence="4" type="ORF">H2O64_03425</name>
</gene>
<dbReference type="Proteomes" id="UP000619238">
    <property type="component" value="Unassembled WGS sequence"/>
</dbReference>
<keyword evidence="1 2" id="KW-0732">Signal</keyword>
<dbReference type="NCBIfam" id="TIGR04183">
    <property type="entry name" value="Por_Secre_tail"/>
    <property type="match status" value="1"/>
</dbReference>
<evidence type="ECO:0000313" key="4">
    <source>
        <dbReference type="EMBL" id="MBC8753704.1"/>
    </source>
</evidence>
<evidence type="ECO:0000313" key="5">
    <source>
        <dbReference type="Proteomes" id="UP000619238"/>
    </source>
</evidence>
<proteinExistence type="predicted"/>
<organism evidence="4 5">
    <name type="scientific">Kordia aestuariivivens</name>
    <dbReference type="NCBI Taxonomy" id="2759037"/>
    <lineage>
        <taxon>Bacteria</taxon>
        <taxon>Pseudomonadati</taxon>
        <taxon>Bacteroidota</taxon>
        <taxon>Flavobacteriia</taxon>
        <taxon>Flavobacteriales</taxon>
        <taxon>Flavobacteriaceae</taxon>
        <taxon>Kordia</taxon>
    </lineage>
</organism>
<sequence length="193" mass="21077">MKKIISFVIVMMTFFYASAQTCPGTLANQTTTTDPFFKIDQGTTDCVDWPMTITIDGSVFQQTSCSGANLQYTLISGPALMNPDSFVANFGFGDCTYVNGTLTGQTLSVEEILEKSVKLYPNPVKKSVNASISFGQNVSGELAIFDVNGMLVQKLSVQSENSLEIDTSALKSGIYFIQLITKEQRLYKKLAVI</sequence>
<evidence type="ECO:0000256" key="2">
    <source>
        <dbReference type="SAM" id="SignalP"/>
    </source>
</evidence>
<dbReference type="Pfam" id="PF18962">
    <property type="entry name" value="Por_Secre_tail"/>
    <property type="match status" value="1"/>
</dbReference>
<dbReference type="RefSeq" id="WP_187560748.1">
    <property type="nucleotide sequence ID" value="NZ_JACGWS010000002.1"/>
</dbReference>
<feature type="domain" description="Secretion system C-terminal sorting" evidence="3">
    <location>
        <begin position="119"/>
        <end position="192"/>
    </location>
</feature>